<dbReference type="InterPro" id="IPR050302">
    <property type="entry name" value="Rab_GAP_TBC_domain"/>
</dbReference>
<dbReference type="SUPFAM" id="SSF50044">
    <property type="entry name" value="SH3-domain"/>
    <property type="match status" value="1"/>
</dbReference>
<accession>A0A8H5GA23</accession>
<proteinExistence type="predicted"/>
<feature type="compositionally biased region" description="Pro residues" evidence="3">
    <location>
        <begin position="1462"/>
        <end position="1474"/>
    </location>
</feature>
<feature type="compositionally biased region" description="Polar residues" evidence="3">
    <location>
        <begin position="930"/>
        <end position="942"/>
    </location>
</feature>
<evidence type="ECO:0000259" key="5">
    <source>
        <dbReference type="PROSITE" id="PS50086"/>
    </source>
</evidence>
<protein>
    <recommendedName>
        <fullName evidence="8">SH3 domain-containing protein</fullName>
    </recommendedName>
</protein>
<sequence>MDPAQLSRWTRFAAKGGIGKCTATHDCVAEGEEDLMFMKDDMITVLMQIPNLDGVYLGYCEGVVGRFQAQHVHFHSKLKKPVKAKRNSAASSRPTSSSGTLHAKSPTPSMFSTSSPTPGTPLTPTRPAHSPNSVSPNSPLTPNTPTFTNGAVGNTNGSANDHTGSRESKRASMVYTGPAAAAGSGLSTQSSSVKPSTPMVATPEGLLYLESLAASTSTTSTLNAVSVVENPQDTVSSLSPHSQPVQSQHAPSDSVTSFASSVSKYSSSQYSSHSPSPSIASVSTTHTAQTSHTIASVLSGHSTQTASTLDIDYGFPRVLSPNSMHSASSRHSGDPNINEAMALRPARKASIGALSRHPSTASSSTMTSTSSSARGKARKPSTDSYNTADASFLEEHEVDEADFEMVGPGRAGLHPATAIPPSTSGFGLGTTQPSSTSISTSASSPKLSYATSVPASLARSTSSASSVFETANRSLSRSGSASSKPKAPLSRSTSQKSVQSIASATSDGEIGIGLSLLASLGEGSSDDEDDEDIGDETLKLEGKSLDIDDEDTLPNMGLSYTQPIPSTSSTSVPAASANLVKSHSPTPSYASSSQSHSTYSDGHSPIPGDAVAAFPQPPQVNEMEVRRLSRMRAQQQSPEDAYEANQAARAQQAQRNLGSAMGGASGFGRLLSSPSIGSLRSQSTVSAARHTHNPSEASSYSHSSSSSSGGTTTHPHTSIGSGIGNGNEHAHPSTPPFSNPATPNAPSFSPFAPNFTSLPSSESSPKASPTSAVFVPAYVQGNLPPSPGAFSTRSGSSYQSNGEDWEGASDIYDNYFYRYSVASKMSGSRMSTMTVNSMRSRKQSATSVSAMPSGMGRKPSDYGEGEGAFPAGAAVTAAAAAANASTSSSTPPHLITQPPLHSLSLATPSDSPTTSLPAASPLSERAPVSPLSTASSSVNSHSGADDSPQMPSEIQPIEESQRPLMSRQNSLNSTALLSNGETVSNSRALSRKLIAVNGVDGEPSDDDESVYSDSEAKQRPGRFTMMEEHAAALISPENTRVHTTGALNIVKVSTPVLGSGFGSDSESGITVGVVSPVLRDASIPLTAAEAQARLAASNIISSSNSSSSLATLSPNLVNSTPTKTRPSPLDLENPTRGSIRNDGQSQLSGHSIGPSPLLHTRWGSPLSSAGFSSGTASVYSDGTDTDTNLAGGIANLLRQRSQKERNTILEQGEEDDHGERSMSLDIDGERFNDLSLVTAMDQSTTSTADESHAGNISRDHPSERGLVIEDDEELPEHAKNEEVDLSIHTQESIQPLMESGREESEGSLARRKSLSRIIIDARSSEQSLQSQTPQIGVISADNASPKYPSSEASPYSASDLPLDLLPPPSPSTFPPTSPIASQGQVSHLRPTLNELRGYTPGQGERQSLFMPHPNAPKAPTDNHGMGPMFIRGTMSPSPAQRAGPDPRKVAANVLQMVLASPSPQPSNIFPPPSSAPIRGANGRTPPPPPPTHLGPTIYARVDVDLATSTGPVPVTFSVQPLGPPPLPAMPMQRTQSTPLAQDQQVVSLNDDRRPPPSPALAPPPSSGFRPQASGTPPPQGRNSPFQGAVPVSGRDSPVETDLDFNASRSPRKTPTTLASPPKTQSITPSAPEPSRPSGDIIQPRPRSRSFSAFGFKRSSSSTSSSSVPALPTRDNGTSPALRSRGSSTSLTTAASSAPPSPPSRSLLTKQPSNTKLRAAAGPSPLSLPQNNITLQAGIGGIKPPLNPLPSANSPQTAVFPSSLRKVTSASSLRDSKSSSISRTIGDVGSVSPPSSPTARRTSRKQSMQSATSDVVEPQSPKSPTLMPRSLAGDSEIGSMRSMTVSPTSTLAAPPSLHTKLSLPNLQRLPPPRHDSFSSMTALPSPMSTEPETVQVQDMDFELVRPTLGFAQASGRSSLDSNFSGVARGSDGRPDLSTFLRAESPTVSIASTGSRDAVPRSKPMTKSSSDNEANNESHRQREQKWMTVMGSVPPSQSRKSKKVRKLVGEGVPSSVRYLVWSHLTDCKAKNVPGVYANFVKRAKVPSFQDIDRDVKQCFGEHPHLQATEGPLLSLLQAYLTMVPDVQYATGLTLISGQLLLLAPEEDAFWIFVTMMDSVLRPYFSPNSTQLEVDAALFSRALEANDAQVSKKVLVDMSMNPANLCSPWFCTLFVGVIPGDYVTRVWDLFLYEGVPFLIRVGLAITYCCRRAILEATSEAAVLQYLKRPSATWLPPSPEAFVTLALSFKVKDDDVRKQRVKMEAQVKRQTQAPPRTSGNAISLPR</sequence>
<feature type="compositionally biased region" description="Low complexity" evidence="3">
    <location>
        <begin position="105"/>
        <end position="149"/>
    </location>
</feature>
<evidence type="ECO:0000313" key="6">
    <source>
        <dbReference type="EMBL" id="KAF5361144.1"/>
    </source>
</evidence>
<feature type="compositionally biased region" description="Low complexity" evidence="3">
    <location>
        <begin position="1343"/>
        <end position="1359"/>
    </location>
</feature>
<dbReference type="EMBL" id="JAACJM010000042">
    <property type="protein sequence ID" value="KAF5361144.1"/>
    <property type="molecule type" value="Genomic_DNA"/>
</dbReference>
<feature type="compositionally biased region" description="Polar residues" evidence="3">
    <location>
        <begin position="1840"/>
        <end position="1850"/>
    </location>
</feature>
<feature type="compositionally biased region" description="Polar residues" evidence="3">
    <location>
        <begin position="675"/>
        <end position="686"/>
    </location>
</feature>
<dbReference type="InterPro" id="IPR001452">
    <property type="entry name" value="SH3_domain"/>
</dbReference>
<feature type="region of interest" description="Disordered" evidence="3">
    <location>
        <begin position="998"/>
        <end position="1020"/>
    </location>
</feature>
<feature type="region of interest" description="Disordered" evidence="3">
    <location>
        <begin position="1242"/>
        <end position="1263"/>
    </location>
</feature>
<dbReference type="Gene3D" id="1.10.8.270">
    <property type="entry name" value="putative rabgap domain of human tbc1 domain family member 14 like domains"/>
    <property type="match status" value="1"/>
</dbReference>
<feature type="compositionally biased region" description="Pro residues" evidence="3">
    <location>
        <begin position="1555"/>
        <end position="1565"/>
    </location>
</feature>
<feature type="region of interest" description="Disordered" evidence="3">
    <location>
        <begin position="538"/>
        <end position="661"/>
    </location>
</feature>
<feature type="compositionally biased region" description="Low complexity" evidence="3">
    <location>
        <begin position="88"/>
        <end position="98"/>
    </location>
</feature>
<dbReference type="Gene3D" id="2.30.30.40">
    <property type="entry name" value="SH3 Domains"/>
    <property type="match status" value="1"/>
</dbReference>
<feature type="compositionally biased region" description="Low complexity" evidence="3">
    <location>
        <begin position="1680"/>
        <end position="1708"/>
    </location>
</feature>
<dbReference type="Proteomes" id="UP000559256">
    <property type="component" value="Unassembled WGS sequence"/>
</dbReference>
<feature type="region of interest" description="Disordered" evidence="3">
    <location>
        <begin position="1461"/>
        <end position="1496"/>
    </location>
</feature>
<feature type="compositionally biased region" description="Low complexity" evidence="3">
    <location>
        <begin position="757"/>
        <end position="769"/>
    </location>
</feature>
<feature type="compositionally biased region" description="Low complexity" evidence="3">
    <location>
        <begin position="644"/>
        <end position="656"/>
    </location>
</feature>
<feature type="compositionally biased region" description="Polar residues" evidence="3">
    <location>
        <begin position="1324"/>
        <end position="1334"/>
    </location>
</feature>
<feature type="compositionally biased region" description="Polar residues" evidence="3">
    <location>
        <begin position="493"/>
        <end position="504"/>
    </location>
</feature>
<feature type="compositionally biased region" description="Polar residues" evidence="3">
    <location>
        <begin position="2264"/>
        <end position="2282"/>
    </location>
</feature>
<dbReference type="Pfam" id="PF00566">
    <property type="entry name" value="RabGAP-TBC"/>
    <property type="match status" value="1"/>
</dbReference>
<dbReference type="GO" id="GO:0005096">
    <property type="term" value="F:GTPase activator activity"/>
    <property type="evidence" value="ECO:0007669"/>
    <property type="project" value="TreeGrafter"/>
</dbReference>
<dbReference type="SMART" id="SM00164">
    <property type="entry name" value="TBC"/>
    <property type="match status" value="1"/>
</dbReference>
<dbReference type="PROSITE" id="PS50086">
    <property type="entry name" value="TBC_RABGAP"/>
    <property type="match status" value="1"/>
</dbReference>
<feature type="region of interest" description="Disordered" evidence="3">
    <location>
        <begin position="675"/>
        <end position="769"/>
    </location>
</feature>
<feature type="compositionally biased region" description="Polar residues" evidence="3">
    <location>
        <begin position="1606"/>
        <end position="1628"/>
    </location>
</feature>
<feature type="compositionally biased region" description="Low complexity" evidence="3">
    <location>
        <begin position="1768"/>
        <end position="1781"/>
    </location>
</feature>
<feature type="region of interest" description="Disordered" evidence="3">
    <location>
        <begin position="406"/>
        <end position="446"/>
    </location>
</feature>
<feature type="compositionally biased region" description="Low complexity" evidence="3">
    <location>
        <begin position="474"/>
        <end position="492"/>
    </location>
</feature>
<feature type="region of interest" description="Disordered" evidence="3">
    <location>
        <begin position="348"/>
        <end position="386"/>
    </location>
</feature>
<organism evidence="6 7">
    <name type="scientific">Tetrapyrgos nigripes</name>
    <dbReference type="NCBI Taxonomy" id="182062"/>
    <lineage>
        <taxon>Eukaryota</taxon>
        <taxon>Fungi</taxon>
        <taxon>Dikarya</taxon>
        <taxon>Basidiomycota</taxon>
        <taxon>Agaricomycotina</taxon>
        <taxon>Agaricomycetes</taxon>
        <taxon>Agaricomycetidae</taxon>
        <taxon>Agaricales</taxon>
        <taxon>Marasmiineae</taxon>
        <taxon>Marasmiaceae</taxon>
        <taxon>Tetrapyrgos</taxon>
    </lineage>
</organism>
<feature type="region of interest" description="Disordered" evidence="3">
    <location>
        <begin position="1324"/>
        <end position="1359"/>
    </location>
</feature>
<dbReference type="OrthoDB" id="159449at2759"/>
<feature type="compositionally biased region" description="Polar residues" evidence="3">
    <location>
        <begin position="233"/>
        <end position="249"/>
    </location>
</feature>
<feature type="region of interest" description="Disordered" evidence="3">
    <location>
        <begin position="1514"/>
        <end position="1731"/>
    </location>
</feature>
<feature type="region of interest" description="Disordered" evidence="3">
    <location>
        <begin position="233"/>
        <end position="254"/>
    </location>
</feature>
<evidence type="ECO:0000256" key="1">
    <source>
        <dbReference type="ARBA" id="ARBA00022443"/>
    </source>
</evidence>
<feature type="compositionally biased region" description="Polar residues" evidence="3">
    <location>
        <begin position="1944"/>
        <end position="1953"/>
    </location>
</feature>
<keyword evidence="7" id="KW-1185">Reference proteome</keyword>
<feature type="region of interest" description="Disordered" evidence="3">
    <location>
        <begin position="1104"/>
        <end position="1161"/>
    </location>
</feature>
<dbReference type="PROSITE" id="PS50002">
    <property type="entry name" value="SH3"/>
    <property type="match status" value="1"/>
</dbReference>
<gene>
    <name evidence="6" type="ORF">D9758_009039</name>
</gene>
<feature type="compositionally biased region" description="Polar residues" evidence="3">
    <location>
        <begin position="1109"/>
        <end position="1125"/>
    </location>
</feature>
<dbReference type="InterPro" id="IPR036028">
    <property type="entry name" value="SH3-like_dom_sf"/>
</dbReference>
<feature type="region of interest" description="Disordered" evidence="3">
    <location>
        <begin position="884"/>
        <end position="952"/>
    </location>
</feature>
<dbReference type="PANTHER" id="PTHR47219:SF9">
    <property type="entry name" value="GTPASE ACTIVATING PROTEIN AND CENTROSOME-ASSOCIATED, ISOFORM B"/>
    <property type="match status" value="1"/>
</dbReference>
<evidence type="ECO:0000256" key="2">
    <source>
        <dbReference type="PROSITE-ProRule" id="PRU00192"/>
    </source>
</evidence>
<feature type="compositionally biased region" description="Polar residues" evidence="3">
    <location>
        <begin position="1963"/>
        <end position="1973"/>
    </location>
</feature>
<feature type="compositionally biased region" description="Polar residues" evidence="3">
    <location>
        <begin position="904"/>
        <end position="917"/>
    </location>
</feature>
<feature type="compositionally biased region" description="Low complexity" evidence="3">
    <location>
        <begin position="1648"/>
        <end position="1666"/>
    </location>
</feature>
<feature type="compositionally biased region" description="Polar residues" evidence="3">
    <location>
        <begin position="1135"/>
        <end position="1149"/>
    </location>
</feature>
<keyword evidence="1 2" id="KW-0728">SH3 domain</keyword>
<feature type="compositionally biased region" description="Polar residues" evidence="3">
    <location>
        <begin position="1755"/>
        <end position="1767"/>
    </location>
</feature>
<dbReference type="InterPro" id="IPR035969">
    <property type="entry name" value="Rab-GAP_TBC_sf"/>
</dbReference>
<feature type="compositionally biased region" description="Polar residues" evidence="3">
    <location>
        <begin position="1532"/>
        <end position="1547"/>
    </location>
</feature>
<feature type="region of interest" description="Disordered" evidence="3">
    <location>
        <begin position="1942"/>
        <end position="1980"/>
    </location>
</feature>
<comment type="caution">
    <text evidence="6">The sequence shown here is derived from an EMBL/GenBank/DDBJ whole genome shotgun (WGS) entry which is preliminary data.</text>
</comment>
<feature type="compositionally biased region" description="Polar residues" evidence="3">
    <location>
        <begin position="151"/>
        <end position="162"/>
    </location>
</feature>
<feature type="compositionally biased region" description="Low complexity" evidence="3">
    <location>
        <begin position="698"/>
        <end position="720"/>
    </location>
</feature>
<feature type="domain" description="SH3" evidence="4">
    <location>
        <begin position="16"/>
        <end position="77"/>
    </location>
</feature>
<dbReference type="GO" id="GO:0031267">
    <property type="term" value="F:small GTPase binding"/>
    <property type="evidence" value="ECO:0007669"/>
    <property type="project" value="TreeGrafter"/>
</dbReference>
<dbReference type="PANTHER" id="PTHR47219">
    <property type="entry name" value="RAB GTPASE-ACTIVATING PROTEIN 1-LIKE"/>
    <property type="match status" value="1"/>
</dbReference>
<feature type="region of interest" description="Disordered" evidence="3">
    <location>
        <begin position="2261"/>
        <end position="2282"/>
    </location>
</feature>
<feature type="region of interest" description="Disordered" evidence="3">
    <location>
        <begin position="471"/>
        <end position="504"/>
    </location>
</feature>
<evidence type="ECO:0000313" key="7">
    <source>
        <dbReference type="Proteomes" id="UP000559256"/>
    </source>
</evidence>
<name>A0A8H5GA23_9AGAR</name>
<feature type="compositionally biased region" description="Low complexity" evidence="3">
    <location>
        <begin position="559"/>
        <end position="600"/>
    </location>
</feature>
<feature type="compositionally biased region" description="Polar residues" evidence="3">
    <location>
        <begin position="835"/>
        <end position="850"/>
    </location>
</feature>
<evidence type="ECO:0000256" key="3">
    <source>
        <dbReference type="SAM" id="MobiDB-lite"/>
    </source>
</evidence>
<dbReference type="InterPro" id="IPR000195">
    <property type="entry name" value="Rab-GAP-TBC_dom"/>
</dbReference>
<feature type="region of interest" description="Disordered" evidence="3">
    <location>
        <begin position="76"/>
        <end position="170"/>
    </location>
</feature>
<dbReference type="SUPFAM" id="SSF47923">
    <property type="entry name" value="Ypt/Rab-GAP domain of gyp1p"/>
    <property type="match status" value="2"/>
</dbReference>
<dbReference type="Gene3D" id="1.10.472.80">
    <property type="entry name" value="Ypt/Rab-GAP domain of gyp1p, domain 3"/>
    <property type="match status" value="1"/>
</dbReference>
<feature type="region of interest" description="Disordered" evidence="3">
    <location>
        <begin position="835"/>
        <end position="867"/>
    </location>
</feature>
<feature type="domain" description="Rab-GAP TBC" evidence="5">
    <location>
        <begin position="2009"/>
        <end position="2191"/>
    </location>
</feature>
<evidence type="ECO:0000259" key="4">
    <source>
        <dbReference type="PROSITE" id="PS50002"/>
    </source>
</evidence>
<feature type="compositionally biased region" description="Low complexity" evidence="3">
    <location>
        <begin position="359"/>
        <end position="373"/>
    </location>
</feature>
<feature type="compositionally biased region" description="Basic residues" evidence="3">
    <location>
        <begin position="76"/>
        <end position="86"/>
    </location>
</feature>
<feature type="compositionally biased region" description="Basic and acidic residues" evidence="3">
    <location>
        <begin position="1249"/>
        <end position="1263"/>
    </location>
</feature>
<evidence type="ECO:0008006" key="8">
    <source>
        <dbReference type="Google" id="ProtNLM"/>
    </source>
</evidence>
<feature type="compositionally biased region" description="Polar residues" evidence="3">
    <location>
        <begin position="1876"/>
        <end position="1887"/>
    </location>
</feature>
<feature type="compositionally biased region" description="Low complexity" evidence="3">
    <location>
        <begin position="430"/>
        <end position="444"/>
    </location>
</feature>
<reference evidence="6 7" key="1">
    <citation type="journal article" date="2020" name="ISME J.">
        <title>Uncovering the hidden diversity of litter-decomposition mechanisms in mushroom-forming fungi.</title>
        <authorList>
            <person name="Floudas D."/>
            <person name="Bentzer J."/>
            <person name="Ahren D."/>
            <person name="Johansson T."/>
            <person name="Persson P."/>
            <person name="Tunlid A."/>
        </authorList>
    </citation>
    <scope>NUCLEOTIDE SEQUENCE [LARGE SCALE GENOMIC DNA]</scope>
    <source>
        <strain evidence="6 7">CBS 291.85</strain>
    </source>
</reference>
<feature type="region of interest" description="Disordered" evidence="3">
    <location>
        <begin position="1745"/>
        <end position="1887"/>
    </location>
</feature>